<keyword evidence="3" id="KW-1185">Reference proteome</keyword>
<accession>A0ABR1JFR5</accession>
<name>A0ABR1JFR5_9AGAR</name>
<dbReference type="Proteomes" id="UP001498398">
    <property type="component" value="Unassembled WGS sequence"/>
</dbReference>
<dbReference type="EMBL" id="JBANRG010000021">
    <property type="protein sequence ID" value="KAK7456439.1"/>
    <property type="molecule type" value="Genomic_DNA"/>
</dbReference>
<evidence type="ECO:0000313" key="3">
    <source>
        <dbReference type="Proteomes" id="UP001498398"/>
    </source>
</evidence>
<protein>
    <recommendedName>
        <fullName evidence="4">F-box domain-containing protein</fullName>
    </recommendedName>
</protein>
<evidence type="ECO:0000256" key="1">
    <source>
        <dbReference type="SAM" id="Coils"/>
    </source>
</evidence>
<reference evidence="2 3" key="1">
    <citation type="submission" date="2024-01" db="EMBL/GenBank/DDBJ databases">
        <title>A draft genome for the cacao thread blight pathogen Marasmiellus scandens.</title>
        <authorList>
            <person name="Baruah I.K."/>
            <person name="Leung J."/>
            <person name="Bukari Y."/>
            <person name="Amoako-Attah I."/>
            <person name="Meinhardt L.W."/>
            <person name="Bailey B.A."/>
            <person name="Cohen S.P."/>
        </authorList>
    </citation>
    <scope>NUCLEOTIDE SEQUENCE [LARGE SCALE GENOMIC DNA]</scope>
    <source>
        <strain evidence="2 3">GH-19</strain>
    </source>
</reference>
<sequence length="382" mass="43602">MTLASDAFRLTANTLRSLQFSFDFSPLDLGQIAMNDSKNIVLCNKCHSEIPRFSCPDQFLARNRSTEPVSEQEVPVISQSISNCALEIEVYEAEIDQLRQTLASLESERSLALKFKEAQCGLLSPVRKLPVEVLGEIFKFYVWEEEKNVSSIFGLRRRTGKRTFFMSAGILNAASTCTLWRAVARSIPSLWSNIIIRFDSRYEFGGCWAIQPEEILTTLLRYSATYPLTITAHLYGPTRDVDPSLPFRSHFHYHLYSFFEPLLQECSRWKSLTLSVDDAVLNDLAEKCLELDSTFPLLEDFNLVFSPSCENIYEEDWSAHLTSKTFTSAPIHRLALPEWIIRGKNLFDLSQVTSLTLDIFSMKISISSLVYQLFRASEFSVI</sequence>
<keyword evidence="1" id="KW-0175">Coiled coil</keyword>
<gene>
    <name evidence="2" type="ORF">VKT23_010687</name>
</gene>
<comment type="caution">
    <text evidence="2">The sequence shown here is derived from an EMBL/GenBank/DDBJ whole genome shotgun (WGS) entry which is preliminary data.</text>
</comment>
<evidence type="ECO:0000313" key="2">
    <source>
        <dbReference type="EMBL" id="KAK7456439.1"/>
    </source>
</evidence>
<evidence type="ECO:0008006" key="4">
    <source>
        <dbReference type="Google" id="ProtNLM"/>
    </source>
</evidence>
<organism evidence="2 3">
    <name type="scientific">Marasmiellus scandens</name>
    <dbReference type="NCBI Taxonomy" id="2682957"/>
    <lineage>
        <taxon>Eukaryota</taxon>
        <taxon>Fungi</taxon>
        <taxon>Dikarya</taxon>
        <taxon>Basidiomycota</taxon>
        <taxon>Agaricomycotina</taxon>
        <taxon>Agaricomycetes</taxon>
        <taxon>Agaricomycetidae</taxon>
        <taxon>Agaricales</taxon>
        <taxon>Marasmiineae</taxon>
        <taxon>Omphalotaceae</taxon>
        <taxon>Marasmiellus</taxon>
    </lineage>
</organism>
<proteinExistence type="predicted"/>
<feature type="coiled-coil region" evidence="1">
    <location>
        <begin position="81"/>
        <end position="108"/>
    </location>
</feature>